<dbReference type="OrthoDB" id="258532at2"/>
<feature type="signal peptide" evidence="1">
    <location>
        <begin position="1"/>
        <end position="23"/>
    </location>
</feature>
<evidence type="ECO:0008006" key="4">
    <source>
        <dbReference type="Google" id="ProtNLM"/>
    </source>
</evidence>
<proteinExistence type="predicted"/>
<evidence type="ECO:0000313" key="2">
    <source>
        <dbReference type="EMBL" id="QDU86818.1"/>
    </source>
</evidence>
<dbReference type="RefSeq" id="WP_145280387.1">
    <property type="nucleotide sequence ID" value="NZ_CP036291.1"/>
</dbReference>
<keyword evidence="1" id="KW-0732">Signal</keyword>
<sequence precursor="true">MIRHNRFLLAAAAAALVATPLQGALTPFDNAMGVDELPTTTGDVVLLSFPPSIAIGMFEANGRIALFQESLVDLNFSPELLDGLGLPGAYSMHSQLIDLNNPPAADIGVAQSWLLHFDPELFPIDPDTFEAAAGSVTFPHPIRGFSVRASSLLIGNFIAGDPTVDYGPPGALDFPLTELPVSDSFTISPDRHTLTVSFRATTNLDRIRVFTAPIPEPSAWVLALVGAAACLAVGRNKTA</sequence>
<gene>
    <name evidence="2" type="ORF">Pla175_01710</name>
</gene>
<dbReference type="AlphaFoldDB" id="A0A518D5R8"/>
<keyword evidence="3" id="KW-1185">Reference proteome</keyword>
<dbReference type="Proteomes" id="UP000317429">
    <property type="component" value="Chromosome"/>
</dbReference>
<protein>
    <recommendedName>
        <fullName evidence="4">PEP-CTERM protein-sorting domain-containing protein</fullName>
    </recommendedName>
</protein>
<accession>A0A518D5R8</accession>
<dbReference type="EMBL" id="CP036291">
    <property type="protein sequence ID" value="QDU86818.1"/>
    <property type="molecule type" value="Genomic_DNA"/>
</dbReference>
<feature type="chain" id="PRO_5021827974" description="PEP-CTERM protein-sorting domain-containing protein" evidence="1">
    <location>
        <begin position="24"/>
        <end position="239"/>
    </location>
</feature>
<organism evidence="2 3">
    <name type="scientific">Pirellulimonas nuda</name>
    <dbReference type="NCBI Taxonomy" id="2528009"/>
    <lineage>
        <taxon>Bacteria</taxon>
        <taxon>Pseudomonadati</taxon>
        <taxon>Planctomycetota</taxon>
        <taxon>Planctomycetia</taxon>
        <taxon>Pirellulales</taxon>
        <taxon>Lacipirellulaceae</taxon>
        <taxon>Pirellulimonas</taxon>
    </lineage>
</organism>
<name>A0A518D5R8_9BACT</name>
<evidence type="ECO:0000313" key="3">
    <source>
        <dbReference type="Proteomes" id="UP000317429"/>
    </source>
</evidence>
<reference evidence="2 3" key="1">
    <citation type="submission" date="2019-02" db="EMBL/GenBank/DDBJ databases">
        <title>Deep-cultivation of Planctomycetes and their phenomic and genomic characterization uncovers novel biology.</title>
        <authorList>
            <person name="Wiegand S."/>
            <person name="Jogler M."/>
            <person name="Boedeker C."/>
            <person name="Pinto D."/>
            <person name="Vollmers J."/>
            <person name="Rivas-Marin E."/>
            <person name="Kohn T."/>
            <person name="Peeters S.H."/>
            <person name="Heuer A."/>
            <person name="Rast P."/>
            <person name="Oberbeckmann S."/>
            <person name="Bunk B."/>
            <person name="Jeske O."/>
            <person name="Meyerdierks A."/>
            <person name="Storesund J.E."/>
            <person name="Kallscheuer N."/>
            <person name="Luecker S."/>
            <person name="Lage O.M."/>
            <person name="Pohl T."/>
            <person name="Merkel B.J."/>
            <person name="Hornburger P."/>
            <person name="Mueller R.-W."/>
            <person name="Bruemmer F."/>
            <person name="Labrenz M."/>
            <person name="Spormann A.M."/>
            <person name="Op den Camp H."/>
            <person name="Overmann J."/>
            <person name="Amann R."/>
            <person name="Jetten M.S.M."/>
            <person name="Mascher T."/>
            <person name="Medema M.H."/>
            <person name="Devos D.P."/>
            <person name="Kaster A.-K."/>
            <person name="Ovreas L."/>
            <person name="Rohde M."/>
            <person name="Galperin M.Y."/>
            <person name="Jogler C."/>
        </authorList>
    </citation>
    <scope>NUCLEOTIDE SEQUENCE [LARGE SCALE GENOMIC DNA]</scope>
    <source>
        <strain evidence="2 3">Pla175</strain>
    </source>
</reference>
<evidence type="ECO:0000256" key="1">
    <source>
        <dbReference type="SAM" id="SignalP"/>
    </source>
</evidence>
<dbReference type="KEGG" id="pnd:Pla175_01710"/>